<name>A0A2K9NQG3_BACTC</name>
<keyword evidence="2" id="KW-1185">Reference proteome</keyword>
<evidence type="ECO:0000313" key="1">
    <source>
        <dbReference type="EMBL" id="AUN97748.1"/>
    </source>
</evidence>
<dbReference type="RefSeq" id="WP_102243041.1">
    <property type="nucleotide sequence ID" value="NZ_CP025704.1"/>
</dbReference>
<organism evidence="1 2">
    <name type="scientific">Bacteriovorax stolpii</name>
    <name type="common">Bdellovibrio stolpii</name>
    <dbReference type="NCBI Taxonomy" id="960"/>
    <lineage>
        <taxon>Bacteria</taxon>
        <taxon>Pseudomonadati</taxon>
        <taxon>Bdellovibrionota</taxon>
        <taxon>Bacteriovoracia</taxon>
        <taxon>Bacteriovoracales</taxon>
        <taxon>Bacteriovoracaceae</taxon>
        <taxon>Bacteriovorax</taxon>
    </lineage>
</organism>
<dbReference type="AlphaFoldDB" id="A0A2K9NQG3"/>
<dbReference type="Pfam" id="PF13386">
    <property type="entry name" value="DsbD_2"/>
    <property type="match status" value="1"/>
</dbReference>
<dbReference type="EMBL" id="CP025704">
    <property type="protein sequence ID" value="AUN97748.1"/>
    <property type="molecule type" value="Genomic_DNA"/>
</dbReference>
<proteinExistence type="predicted"/>
<sequence length="239" mass="26010">MSALSIDIQHFFPWVSFLAGLGGSLHCVGMCGGLVTASCDKEKDIYRYQTGRLLGYMAIGLLAGFLGSFVKFENNSPLLSLLPGVFLGGLFLFWGIQSFRGKKAELPMPKFMGTFYGILWKKLVFKNNGFSKAFFTGAISIFLPCGLLYGIALGTMALGHPLFSLVSMIFFWLGTLPAMVVAPGLFQKILSPFKSKLPKTYAVTLILIGIMTVSVRVVKFNEATAADQQGKAASQMMCH</sequence>
<dbReference type="Proteomes" id="UP000235584">
    <property type="component" value="Chromosome"/>
</dbReference>
<dbReference type="KEGG" id="bsto:C0V70_06405"/>
<reference evidence="1 2" key="1">
    <citation type="submission" date="2018-01" db="EMBL/GenBank/DDBJ databases">
        <title>Complete genome sequence of Bacteriovorax stolpii DSM12778.</title>
        <authorList>
            <person name="Tang B."/>
            <person name="Chang J."/>
        </authorList>
    </citation>
    <scope>NUCLEOTIDE SEQUENCE [LARGE SCALE GENOMIC DNA]</scope>
    <source>
        <strain evidence="1 2">DSM 12778</strain>
    </source>
</reference>
<evidence type="ECO:0000313" key="2">
    <source>
        <dbReference type="Proteomes" id="UP000235584"/>
    </source>
</evidence>
<protein>
    <submittedName>
        <fullName evidence="1">Uncharacterized protein</fullName>
    </submittedName>
</protein>
<dbReference type="PANTHER" id="PTHR42208:SF1">
    <property type="entry name" value="HEAVY METAL TRANSPORTER"/>
    <property type="match status" value="1"/>
</dbReference>
<dbReference type="PANTHER" id="PTHR42208">
    <property type="entry name" value="HEAVY METAL TRANSPORTER-RELATED"/>
    <property type="match status" value="1"/>
</dbReference>
<gene>
    <name evidence="1" type="ORF">C0V70_06405</name>
</gene>
<accession>A0A2K9NQG3</accession>
<dbReference type="OrthoDB" id="9798690at2"/>
<dbReference type="InterPro" id="IPR039447">
    <property type="entry name" value="UreH-like_TM_dom"/>
</dbReference>